<keyword evidence="6 11" id="KW-0418">Kinase</keyword>
<accession>W1Q1H3</accession>
<comment type="caution">
    <text evidence="11">The sequence shown here is derived from an EMBL/GenBank/DDBJ whole genome shotgun (WGS) entry which is preliminary data.</text>
</comment>
<evidence type="ECO:0000259" key="10">
    <source>
        <dbReference type="PROSITE" id="PS50885"/>
    </source>
</evidence>
<dbReference type="CDD" id="cd00075">
    <property type="entry name" value="HATPase"/>
    <property type="match status" value="1"/>
</dbReference>
<evidence type="ECO:0000313" key="11">
    <source>
        <dbReference type="EMBL" id="ESK64843.1"/>
    </source>
</evidence>
<dbReference type="GO" id="GO:0000155">
    <property type="term" value="F:phosphorelay sensor kinase activity"/>
    <property type="evidence" value="ECO:0007669"/>
    <property type="project" value="InterPro"/>
</dbReference>
<gene>
    <name evidence="11" type="ORF">GCWU000182_001776</name>
</gene>
<keyword evidence="4" id="KW-0597">Phosphoprotein</keyword>
<protein>
    <recommendedName>
        <fullName evidence="3">histidine kinase</fullName>
        <ecNumber evidence="3">2.7.13.3</ecNumber>
    </recommendedName>
</protein>
<dbReference type="Gene3D" id="3.30.565.10">
    <property type="entry name" value="Histidine kinase-like ATPase, C-terminal domain"/>
    <property type="match status" value="1"/>
</dbReference>
<evidence type="ECO:0000313" key="12">
    <source>
        <dbReference type="Proteomes" id="UP000019050"/>
    </source>
</evidence>
<dbReference type="STRING" id="592010.GCWU000182_001776"/>
<evidence type="ECO:0000256" key="4">
    <source>
        <dbReference type="ARBA" id="ARBA00022553"/>
    </source>
</evidence>
<dbReference type="PANTHER" id="PTHR45453:SF1">
    <property type="entry name" value="PHOSPHATE REGULON SENSOR PROTEIN PHOR"/>
    <property type="match status" value="1"/>
</dbReference>
<dbReference type="InterPro" id="IPR003594">
    <property type="entry name" value="HATPase_dom"/>
</dbReference>
<dbReference type="AlphaFoldDB" id="W1Q1H3"/>
<keyword evidence="5" id="KW-0808">Transferase</keyword>
<keyword evidence="8" id="KW-0812">Transmembrane</keyword>
<dbReference type="RefSeq" id="WP_023392393.1">
    <property type="nucleotide sequence ID" value="NZ_KI535341.1"/>
</dbReference>
<sequence>MKLRSLVFLAFLTSTLCALLLVWWGLQQMLVSPNVAYIIIWMTLGANLLGALVGFCLLQPSVKSLQQLSRDVRRVADQDFQPVQTIPSPAELASLTANINLMIQDLNQSFQALSQSEQDKTQLMASLGHDIKTPLTALQHQVEALEDQMVSEDEMQALWQAMAHQIDRLKTLTQQLMEVGLMEKQANQQTSQIQVQTLQLDDFLIHLLTSIQPHCQQKKQELELKLAPELETIQTDGDKLSRILLNLLENASKYSPEQSHIQLHIQKEGQGIGFHIIDQGMGIPAQDLPHIFDRLYRVEQSRNRETGGAGLGLYISQTLAQQLGGQIEVSSQVKQGSHFSLWLPLKA</sequence>
<dbReference type="GO" id="GO:0004721">
    <property type="term" value="F:phosphoprotein phosphatase activity"/>
    <property type="evidence" value="ECO:0007669"/>
    <property type="project" value="TreeGrafter"/>
</dbReference>
<dbReference type="Pfam" id="PF00512">
    <property type="entry name" value="HisKA"/>
    <property type="match status" value="1"/>
</dbReference>
<dbReference type="PRINTS" id="PR00344">
    <property type="entry name" value="BCTRLSENSOR"/>
</dbReference>
<dbReference type="HOGENOM" id="CLU_000445_89_3_9"/>
<dbReference type="SUPFAM" id="SSF47384">
    <property type="entry name" value="Homodimeric domain of signal transducing histidine kinase"/>
    <property type="match status" value="1"/>
</dbReference>
<keyword evidence="7" id="KW-0902">Two-component regulatory system</keyword>
<dbReference type="Proteomes" id="UP000019050">
    <property type="component" value="Unassembled WGS sequence"/>
</dbReference>
<dbReference type="InterPro" id="IPR003660">
    <property type="entry name" value="HAMP_dom"/>
</dbReference>
<dbReference type="InterPro" id="IPR004358">
    <property type="entry name" value="Sig_transdc_His_kin-like_C"/>
</dbReference>
<comment type="subcellular location">
    <subcellularLocation>
        <location evidence="2">Membrane</location>
    </subcellularLocation>
</comment>
<feature type="domain" description="HAMP" evidence="10">
    <location>
        <begin position="59"/>
        <end position="111"/>
    </location>
</feature>
<dbReference type="eggNOG" id="COG5002">
    <property type="taxonomic scope" value="Bacteria"/>
</dbReference>
<evidence type="ECO:0000256" key="6">
    <source>
        <dbReference type="ARBA" id="ARBA00022777"/>
    </source>
</evidence>
<evidence type="ECO:0000256" key="5">
    <source>
        <dbReference type="ARBA" id="ARBA00022679"/>
    </source>
</evidence>
<dbReference type="PROSITE" id="PS50109">
    <property type="entry name" value="HIS_KIN"/>
    <property type="match status" value="1"/>
</dbReference>
<dbReference type="InterPro" id="IPR050351">
    <property type="entry name" value="BphY/WalK/GraS-like"/>
</dbReference>
<evidence type="ECO:0000256" key="7">
    <source>
        <dbReference type="ARBA" id="ARBA00023012"/>
    </source>
</evidence>
<dbReference type="EMBL" id="ACIN03000016">
    <property type="protein sequence ID" value="ESK64843.1"/>
    <property type="molecule type" value="Genomic_DNA"/>
</dbReference>
<keyword evidence="8" id="KW-0472">Membrane</keyword>
<reference evidence="11" key="1">
    <citation type="submission" date="2013-06" db="EMBL/GenBank/DDBJ databases">
        <authorList>
            <person name="Weinstock G."/>
            <person name="Sodergren E."/>
            <person name="Clifton S."/>
            <person name="Fulton L."/>
            <person name="Fulton B."/>
            <person name="Courtney L."/>
            <person name="Fronick C."/>
            <person name="Harrison M."/>
            <person name="Strong C."/>
            <person name="Farmer C."/>
            <person name="Delahaunty K."/>
            <person name="Markovic C."/>
            <person name="Hall O."/>
            <person name="Minx P."/>
            <person name="Tomlinson C."/>
            <person name="Mitreva M."/>
            <person name="Nelson J."/>
            <person name="Hou S."/>
            <person name="Wollam A."/>
            <person name="Pepin K.H."/>
            <person name="Johnson M."/>
            <person name="Bhonagiri V."/>
            <person name="Nash W.E."/>
            <person name="Warren W."/>
            <person name="Chinwalla A."/>
            <person name="Mardis E.R."/>
            <person name="Wilson R.K."/>
        </authorList>
    </citation>
    <scope>NUCLEOTIDE SEQUENCE [LARGE SCALE GENOMIC DNA]</scope>
    <source>
        <strain evidence="11">ATCC 49176</strain>
    </source>
</reference>
<dbReference type="SMART" id="SM00388">
    <property type="entry name" value="HisKA"/>
    <property type="match status" value="1"/>
</dbReference>
<feature type="transmembrane region" description="Helical" evidence="8">
    <location>
        <begin position="7"/>
        <end position="26"/>
    </location>
</feature>
<dbReference type="OrthoDB" id="9813151at2"/>
<dbReference type="Pfam" id="PF02518">
    <property type="entry name" value="HATPase_c"/>
    <property type="match status" value="1"/>
</dbReference>
<name>W1Q1H3_ABIDE</name>
<dbReference type="GO" id="GO:0016036">
    <property type="term" value="P:cellular response to phosphate starvation"/>
    <property type="evidence" value="ECO:0007669"/>
    <property type="project" value="TreeGrafter"/>
</dbReference>
<dbReference type="InterPro" id="IPR003661">
    <property type="entry name" value="HisK_dim/P_dom"/>
</dbReference>
<keyword evidence="8" id="KW-1133">Transmembrane helix</keyword>
<dbReference type="InterPro" id="IPR036890">
    <property type="entry name" value="HATPase_C_sf"/>
</dbReference>
<dbReference type="Gene3D" id="1.10.287.130">
    <property type="match status" value="1"/>
</dbReference>
<evidence type="ECO:0000256" key="3">
    <source>
        <dbReference type="ARBA" id="ARBA00012438"/>
    </source>
</evidence>
<dbReference type="PANTHER" id="PTHR45453">
    <property type="entry name" value="PHOSPHATE REGULON SENSOR PROTEIN PHOR"/>
    <property type="match status" value="1"/>
</dbReference>
<dbReference type="InterPro" id="IPR005467">
    <property type="entry name" value="His_kinase_dom"/>
</dbReference>
<dbReference type="Gene3D" id="6.10.340.10">
    <property type="match status" value="1"/>
</dbReference>
<dbReference type="EC" id="2.7.13.3" evidence="3"/>
<dbReference type="FunFam" id="3.30.565.10:FF:000006">
    <property type="entry name" value="Sensor histidine kinase WalK"/>
    <property type="match status" value="1"/>
</dbReference>
<proteinExistence type="predicted"/>
<comment type="catalytic activity">
    <reaction evidence="1">
        <text>ATP + protein L-histidine = ADP + protein N-phospho-L-histidine.</text>
        <dbReference type="EC" id="2.7.13.3"/>
    </reaction>
</comment>
<evidence type="ECO:0000256" key="2">
    <source>
        <dbReference type="ARBA" id="ARBA00004370"/>
    </source>
</evidence>
<dbReference type="GeneID" id="84817397"/>
<organism evidence="11 12">
    <name type="scientific">Abiotrophia defectiva ATCC 49176</name>
    <dbReference type="NCBI Taxonomy" id="592010"/>
    <lineage>
        <taxon>Bacteria</taxon>
        <taxon>Bacillati</taxon>
        <taxon>Bacillota</taxon>
        <taxon>Bacilli</taxon>
        <taxon>Lactobacillales</taxon>
        <taxon>Aerococcaceae</taxon>
        <taxon>Abiotrophia</taxon>
    </lineage>
</organism>
<evidence type="ECO:0000256" key="1">
    <source>
        <dbReference type="ARBA" id="ARBA00000085"/>
    </source>
</evidence>
<dbReference type="PROSITE" id="PS50885">
    <property type="entry name" value="HAMP"/>
    <property type="match status" value="1"/>
</dbReference>
<dbReference type="SMART" id="SM00387">
    <property type="entry name" value="HATPase_c"/>
    <property type="match status" value="1"/>
</dbReference>
<evidence type="ECO:0000256" key="8">
    <source>
        <dbReference type="SAM" id="Phobius"/>
    </source>
</evidence>
<feature type="transmembrane region" description="Helical" evidence="8">
    <location>
        <begin position="38"/>
        <end position="58"/>
    </location>
</feature>
<dbReference type="InterPro" id="IPR036097">
    <property type="entry name" value="HisK_dim/P_sf"/>
</dbReference>
<evidence type="ECO:0000259" key="9">
    <source>
        <dbReference type="PROSITE" id="PS50109"/>
    </source>
</evidence>
<dbReference type="SUPFAM" id="SSF55874">
    <property type="entry name" value="ATPase domain of HSP90 chaperone/DNA topoisomerase II/histidine kinase"/>
    <property type="match status" value="1"/>
</dbReference>
<dbReference type="GO" id="GO:0005886">
    <property type="term" value="C:plasma membrane"/>
    <property type="evidence" value="ECO:0007669"/>
    <property type="project" value="TreeGrafter"/>
</dbReference>
<feature type="domain" description="Histidine kinase" evidence="9">
    <location>
        <begin position="126"/>
        <end position="347"/>
    </location>
</feature>
<dbReference type="CDD" id="cd00082">
    <property type="entry name" value="HisKA"/>
    <property type="match status" value="1"/>
</dbReference>
<keyword evidence="12" id="KW-1185">Reference proteome</keyword>